<reference evidence="2" key="1">
    <citation type="journal article" date="2021" name="PeerJ">
        <title>Extensive microbial diversity within the chicken gut microbiome revealed by metagenomics and culture.</title>
        <authorList>
            <person name="Gilroy R."/>
            <person name="Ravi A."/>
            <person name="Getino M."/>
            <person name="Pursley I."/>
            <person name="Horton D.L."/>
            <person name="Alikhan N.F."/>
            <person name="Baker D."/>
            <person name="Gharbi K."/>
            <person name="Hall N."/>
            <person name="Watson M."/>
            <person name="Adriaenssens E.M."/>
            <person name="Foster-Nyarko E."/>
            <person name="Jarju S."/>
            <person name="Secka A."/>
            <person name="Antonio M."/>
            <person name="Oren A."/>
            <person name="Chaudhuri R.R."/>
            <person name="La Ragione R."/>
            <person name="Hildebrand F."/>
            <person name="Pallen M.J."/>
        </authorList>
    </citation>
    <scope>NUCLEOTIDE SEQUENCE</scope>
    <source>
        <strain evidence="2">ChiGjej3B3-7470</strain>
    </source>
</reference>
<keyword evidence="1" id="KW-0812">Transmembrane</keyword>
<evidence type="ECO:0000313" key="3">
    <source>
        <dbReference type="Proteomes" id="UP000712713"/>
    </source>
</evidence>
<keyword evidence="1" id="KW-0472">Membrane</keyword>
<reference evidence="2" key="2">
    <citation type="submission" date="2021-09" db="EMBL/GenBank/DDBJ databases">
        <authorList>
            <person name="Gilroy R."/>
        </authorList>
    </citation>
    <scope>NUCLEOTIDE SEQUENCE</scope>
    <source>
        <strain evidence="2">ChiGjej3B3-7470</strain>
    </source>
</reference>
<dbReference type="Proteomes" id="UP000712713">
    <property type="component" value="Unassembled WGS sequence"/>
</dbReference>
<comment type="caution">
    <text evidence="2">The sequence shown here is derived from an EMBL/GenBank/DDBJ whole genome shotgun (WGS) entry which is preliminary data.</text>
</comment>
<keyword evidence="1" id="KW-1133">Transmembrane helix</keyword>
<gene>
    <name evidence="2" type="ORF">K8V15_05775</name>
</gene>
<organism evidence="2 3">
    <name type="scientific">Tessaracoccus flavescens</name>
    <dbReference type="NCBI Taxonomy" id="399497"/>
    <lineage>
        <taxon>Bacteria</taxon>
        <taxon>Bacillati</taxon>
        <taxon>Actinomycetota</taxon>
        <taxon>Actinomycetes</taxon>
        <taxon>Propionibacteriales</taxon>
        <taxon>Propionibacteriaceae</taxon>
        <taxon>Tessaracoccus</taxon>
    </lineage>
</organism>
<dbReference type="AlphaFoldDB" id="A0A921JRG0"/>
<accession>A0A921JRG0</accession>
<feature type="transmembrane region" description="Helical" evidence="1">
    <location>
        <begin position="119"/>
        <end position="139"/>
    </location>
</feature>
<evidence type="ECO:0000256" key="1">
    <source>
        <dbReference type="SAM" id="Phobius"/>
    </source>
</evidence>
<sequence length="323" mass="35002">MEHVPIDLDAPLSDTRGTVVVDTESGRALLRVTGSGDRLKVVAHLEDGRAPKLEGVHASRSLRQAAATLAASRPLRAFLLPNAGVDSVYRPVATVMMILPFVLGGAMAAAGLFWESIGWVRFVILTGGLALLVIAADAMDKARRYRQWAALKHGERVKAAELELPPLQEEFDVDDVKEEYGKLLSDIVYRIENPALFDAQEPVSKAFTLALLQWDNNDGVATPDERRALAHRVRATFTAAKANAERLGMDHLPEVARAKARTALKAAVVAADKSAPEPERETALRRAVAILDDLALYYLPTGSDARKAITGRGAPQLPGRRNV</sequence>
<dbReference type="EMBL" id="DYZF01000145">
    <property type="protein sequence ID" value="HJE51473.1"/>
    <property type="molecule type" value="Genomic_DNA"/>
</dbReference>
<evidence type="ECO:0000313" key="2">
    <source>
        <dbReference type="EMBL" id="HJE51473.1"/>
    </source>
</evidence>
<proteinExistence type="predicted"/>
<protein>
    <submittedName>
        <fullName evidence="2">Uncharacterized protein</fullName>
    </submittedName>
</protein>
<name>A0A921JRG0_9ACTN</name>
<feature type="transmembrane region" description="Helical" evidence="1">
    <location>
        <begin position="92"/>
        <end position="113"/>
    </location>
</feature>